<dbReference type="EMBL" id="JAZDRO010000003">
    <property type="protein sequence ID" value="MEE2566848.1"/>
    <property type="molecule type" value="Genomic_DNA"/>
</dbReference>
<dbReference type="SUPFAM" id="SSF51197">
    <property type="entry name" value="Clavaminate synthase-like"/>
    <property type="match status" value="1"/>
</dbReference>
<protein>
    <recommendedName>
        <fullName evidence="4">JmjC domain-containing protein</fullName>
    </recommendedName>
</protein>
<sequence length="317" mass="35275">MNGTGETVTAGEVVSGWDAGTRANFRQKVVVARHNLHERPEFSDAALAALIERHPRDMTDFCTMGDLDEGADSWRAGDPGDRSGAELMDSVRKGKLWINLRRAMTDDAVYRPLFEAMVADMKRLNPGYRALNHESGILISSPTAQVFIHSDVSETILWHVRGKKRIRVYPAEAPYVTDERMEAILHLEQTEDLPFDPSWDDACEAVDLEPGMFTAWPLHGPHRVQNLEGLNVSVTMEIVTPESMLKNGVLHANGVLRRKFGINPKSADTDGPGAYLKLVLSKASKKLFRENKPMPKSERTFDIDPDAPTGFRDRGAA</sequence>
<evidence type="ECO:0008006" key="4">
    <source>
        <dbReference type="Google" id="ProtNLM"/>
    </source>
</evidence>
<keyword evidence="3" id="KW-1185">Reference proteome</keyword>
<gene>
    <name evidence="2" type="ORF">V0U35_09160</name>
</gene>
<evidence type="ECO:0000313" key="2">
    <source>
        <dbReference type="EMBL" id="MEE2566848.1"/>
    </source>
</evidence>
<evidence type="ECO:0000313" key="3">
    <source>
        <dbReference type="Proteomes" id="UP001310692"/>
    </source>
</evidence>
<comment type="caution">
    <text evidence="2">The sequence shown here is derived from an EMBL/GenBank/DDBJ whole genome shotgun (WGS) entry which is preliminary data.</text>
</comment>
<name>A0ABU7LZ76_9PROT</name>
<feature type="region of interest" description="Disordered" evidence="1">
    <location>
        <begin position="289"/>
        <end position="317"/>
    </location>
</feature>
<dbReference type="RefSeq" id="WP_330196399.1">
    <property type="nucleotide sequence ID" value="NZ_JAZDRO010000003.1"/>
</dbReference>
<evidence type="ECO:0000256" key="1">
    <source>
        <dbReference type="SAM" id="MobiDB-lite"/>
    </source>
</evidence>
<dbReference type="Proteomes" id="UP001310692">
    <property type="component" value="Unassembled WGS sequence"/>
</dbReference>
<accession>A0ABU7LZ76</accession>
<reference evidence="2 3" key="1">
    <citation type="submission" date="2024-01" db="EMBL/GenBank/DDBJ databases">
        <title>Hyphobacterium bacterium isolated from marine sediment.</title>
        <authorList>
            <person name="Zhao S."/>
        </authorList>
    </citation>
    <scope>NUCLEOTIDE SEQUENCE [LARGE SCALE GENOMIC DNA]</scope>
    <source>
        <strain evidence="2 3">Y60-23</strain>
    </source>
</reference>
<proteinExistence type="predicted"/>
<feature type="compositionally biased region" description="Basic and acidic residues" evidence="1">
    <location>
        <begin position="289"/>
        <end position="302"/>
    </location>
</feature>
<organism evidence="2 3">
    <name type="scientific">Hyphobacterium marinum</name>
    <dbReference type="NCBI Taxonomy" id="3116574"/>
    <lineage>
        <taxon>Bacteria</taxon>
        <taxon>Pseudomonadati</taxon>
        <taxon>Pseudomonadota</taxon>
        <taxon>Alphaproteobacteria</taxon>
        <taxon>Maricaulales</taxon>
        <taxon>Maricaulaceae</taxon>
        <taxon>Hyphobacterium</taxon>
    </lineage>
</organism>
<dbReference type="Gene3D" id="2.60.120.650">
    <property type="entry name" value="Cupin"/>
    <property type="match status" value="1"/>
</dbReference>